<dbReference type="GeneID" id="136801882"/>
<feature type="region of interest" description="Disordered" evidence="2">
    <location>
        <begin position="484"/>
        <end position="533"/>
    </location>
</feature>
<feature type="region of interest" description="Disordered" evidence="2">
    <location>
        <begin position="1918"/>
        <end position="1942"/>
    </location>
</feature>
<feature type="coiled-coil region" evidence="1">
    <location>
        <begin position="1637"/>
        <end position="1762"/>
    </location>
</feature>
<feature type="coiled-coil region" evidence="1">
    <location>
        <begin position="660"/>
        <end position="801"/>
    </location>
</feature>
<feature type="compositionally biased region" description="Polar residues" evidence="2">
    <location>
        <begin position="1170"/>
        <end position="1179"/>
    </location>
</feature>
<dbReference type="RefSeq" id="XP_066914645.1">
    <property type="nucleotide sequence ID" value="XM_067058544.1"/>
</dbReference>
<feature type="compositionally biased region" description="Polar residues" evidence="2">
    <location>
        <begin position="2095"/>
        <end position="2125"/>
    </location>
</feature>
<feature type="coiled-coil region" evidence="1">
    <location>
        <begin position="570"/>
        <end position="604"/>
    </location>
</feature>
<feature type="region of interest" description="Disordered" evidence="2">
    <location>
        <begin position="41"/>
        <end position="69"/>
    </location>
</feature>
<feature type="region of interest" description="Disordered" evidence="2">
    <location>
        <begin position="189"/>
        <end position="210"/>
    </location>
</feature>
<name>A0A7M5UWW8_9CNID</name>
<feature type="region of interest" description="Disordered" evidence="2">
    <location>
        <begin position="1142"/>
        <end position="1197"/>
    </location>
</feature>
<feature type="region of interest" description="Disordered" evidence="2">
    <location>
        <begin position="378"/>
        <end position="403"/>
    </location>
</feature>
<feature type="compositionally biased region" description="Basic and acidic residues" evidence="2">
    <location>
        <begin position="489"/>
        <end position="517"/>
    </location>
</feature>
<feature type="compositionally biased region" description="Basic and acidic residues" evidence="2">
    <location>
        <begin position="41"/>
        <end position="51"/>
    </location>
</feature>
<feature type="compositionally biased region" description="Polar residues" evidence="2">
    <location>
        <begin position="1377"/>
        <end position="1388"/>
    </location>
</feature>
<feature type="region of interest" description="Disordered" evidence="2">
    <location>
        <begin position="2089"/>
        <end position="2136"/>
    </location>
</feature>
<feature type="compositionally biased region" description="Polar residues" evidence="2">
    <location>
        <begin position="1787"/>
        <end position="1802"/>
    </location>
</feature>
<dbReference type="OrthoDB" id="9942268at2759"/>
<dbReference type="EnsemblMetazoa" id="CLYHEMT007176.1">
    <property type="protein sequence ID" value="CLYHEMP007176.1"/>
    <property type="gene ID" value="CLYHEMG007176"/>
</dbReference>
<feature type="region of interest" description="Disordered" evidence="2">
    <location>
        <begin position="228"/>
        <end position="254"/>
    </location>
</feature>
<accession>A0A7M5UWW8</accession>
<sequence>MVELAFSSKLTKMSIERNCKFFSPNYFNPTKCQNCYKPKEQHSEHEEEKSSTGKVSSMRKSQTARNTPPSKTLLKESVLFKACLEKENTLPEIWDKSFFRLYSNGELQEFAIIDNLADKESIKNTLLLQDFIRMLDGKKEIGETLCFGVKTLRSIIYFKTLTKVDYENWWKEFSSFVAAPVMKRTQSISTYPSTSTGSFTRASNYTKPNLTKQMSLPQTSFLPSVPLASMRSPMRSSRSSSASSATIPEIDNTEMEQLRNQVSRLEEENSKLSKSEESRRKLELEVNYWKEYVTNAQQLKRSGGSVDTAQEMADTRRKMIEAQDEVNETQKRLKLNSGKILMQNRELNDTKQKLTEANSLVAVYKAKIENMAKELMTKHNAQKASKEAAGGGSGAKESPLSASTEEIFYSPKPARAATQAGSTEGSTAQYLEDKFLVLKDKMKRIEKELFLKSKELEKANESRSKVAKYTRSLLQELETRLSDTQTKLNDSEDKLKNATTELKMERERRIQSEEGPRRRMSSIASPPKSDMFKDPISPYVDQDESQESTASEFTEHDADTKYADYYRSRYKEAEEALLEKDMKLHQAEEKIKQIQNSMKSSSDSHKVINELQTKLSDATHKLSDRQLKIHELTREIDRLKGYEKTFEKKVQQCSTLEEIVKDLESTNSEQSKSLHQTKQEVEILKIREVVLKEQLQTLLEEGSDDESDAEDSIQLHKSVALKNQISNMVELEAQVKKLTLDNDKVARKNVELELRLRNANIQHFKALEQGKHNLGAIDEDTEGYQARIKDLETKLVAAEDRYLHEMSNMKEKHYKEISGIEKDFKEKSSQMTALVDNLRKEKEGLSTLTEDECNELRGSVTMLNFKLSDLEDKLRIENEAHLKTKGTLDERVNLFAELETRCKEVTMERDNLKAERRDSYGVYEEDDKMTILDSENDELKMKVRKLERELRVALDKYQDLVNNVNNKEKSGHSESKEKDRDSGIVITQEIKNLMDAYKDEEGVEIDVSDYNVANLMDNLSAGITGTDDADKYKKLCINLVRQLKELGNRFIVGEERSLQLAEQLEQKQNSEEEYVSNYNGLLNRIEDLNQQIIDSQEVLQSKADELELERKNVLNLVEVTSAYIKELEGSLVEYKTKVQDLQNAAGDGSRRGSTRPQPEGSSGQDDEKSPSTSTTSTGEQGDEKDHTDGAFISRPKEVEQVEDMKILQGILSAKVMTMETDMVELEEKHAEEVAELRKQLDLASSSGGDNSKKRKPSESETDTEDHEGDYIEELLDKIDSLEDEITEQKECYDKDISTITERFQSELKAAFSGDTGSMDMLNRVQDLEIEIEDTRKDRDAKIKEITELCEKEKQQMKDDMATVLQAGLAASMGGDLSTPSTTARSSVGESADDENVGTFDELQDRVIQLEQELIDVQERYEEQLEMEKEAHQTEMEDTIRDMMMVRAMSNSQRHDSGGSELVDDESSGDSSGVSTNDNNNNSKSPSVDLGTKKKIYTSEEVENIKQIYERKIETKENEHQDQLDQVRQDMAFVVTSLNQGSSSDTIIDLQAKIKEMEHTLEDVRADCDKELEKMQGTLKKTESKNFFHLRRNEEMGAKIYQMQNEIEEMDRKHSLEVQIYQERLAAIGGGTDIDSKATDVLRQNAELEDQVSALQLQLNTLRNERETEFDTAAMQVCEEKQEAIREMTDKVLKLEAIIDDMKESHDREIQNYEKQQRDTRLESNEKEQKRIEELEQNIAENKQTYEQEISELSNEHKRVVEELRVFYEKEIGEMKNKRSASDVTDIGSPSSRKPSTDQSVSVKQVTKELKEKYEKELSNLHNKFEKEKDLLREQQEREISDIRTQYDEKLKMGYKEGLRRQSVSERRSDGARIKELVTQKEAAESKYIECELKYEKEVKSLESRNTKLQNLVSELKSRLGSDVADSPSRKGSLDTLTETKNVTSTLEEDEAQKKLKEIQEQIERYERRIEYYREKSQREKTEESHRVSELQSEIVELHKEVNSIEETLRKQEQKKRERAPGDRIGMRRNTDGSLATRRHTDTEAALKTVRPRDPKKRWSNLEERSEVIARNIAILDGKKNPRLAVTVKKEEGKSGTVSARKSMWESIQPSDQPASTQTSLASKSKSLPRGMAANIR</sequence>
<evidence type="ECO:0000256" key="2">
    <source>
        <dbReference type="SAM" id="MobiDB-lite"/>
    </source>
</evidence>
<organism evidence="3 4">
    <name type="scientific">Clytia hemisphaerica</name>
    <dbReference type="NCBI Taxonomy" id="252671"/>
    <lineage>
        <taxon>Eukaryota</taxon>
        <taxon>Metazoa</taxon>
        <taxon>Cnidaria</taxon>
        <taxon>Hydrozoa</taxon>
        <taxon>Hydroidolina</taxon>
        <taxon>Leptothecata</taxon>
        <taxon>Obeliida</taxon>
        <taxon>Clytiidae</taxon>
        <taxon>Clytia</taxon>
    </lineage>
</organism>
<feature type="region of interest" description="Disordered" evidence="2">
    <location>
        <begin position="1449"/>
        <end position="1491"/>
    </location>
</feature>
<feature type="compositionally biased region" description="Basic and acidic residues" evidence="2">
    <location>
        <begin position="2008"/>
        <end position="2030"/>
    </location>
</feature>
<reference evidence="3" key="1">
    <citation type="submission" date="2021-01" db="UniProtKB">
        <authorList>
            <consortium name="EnsemblMetazoa"/>
        </authorList>
    </citation>
    <scope>IDENTIFICATION</scope>
</reference>
<dbReference type="Proteomes" id="UP000594262">
    <property type="component" value="Unplaced"/>
</dbReference>
<feature type="coiled-coil region" evidence="1">
    <location>
        <begin position="1498"/>
        <end position="1612"/>
    </location>
</feature>
<feature type="compositionally biased region" description="Low complexity" evidence="2">
    <location>
        <begin position="1468"/>
        <end position="1488"/>
    </location>
</feature>
<keyword evidence="1" id="KW-0175">Coiled coil</keyword>
<feature type="coiled-coil region" evidence="1">
    <location>
        <begin position="312"/>
        <end position="374"/>
    </location>
</feature>
<dbReference type="PANTHER" id="PTHR23159:SF31">
    <property type="entry name" value="CENTROSOME-ASSOCIATED PROTEIN CEP250 ISOFORM X1"/>
    <property type="match status" value="1"/>
</dbReference>
<feature type="region of interest" description="Disordered" evidence="2">
    <location>
        <begin position="1371"/>
        <end position="1399"/>
    </location>
</feature>
<feature type="region of interest" description="Disordered" evidence="2">
    <location>
        <begin position="1240"/>
        <end position="1269"/>
    </location>
</feature>
<feature type="compositionally biased region" description="Polar residues" evidence="2">
    <location>
        <begin position="1154"/>
        <end position="1163"/>
    </location>
</feature>
<keyword evidence="4" id="KW-1185">Reference proteome</keyword>
<feature type="compositionally biased region" description="Low complexity" evidence="2">
    <location>
        <begin position="228"/>
        <end position="245"/>
    </location>
</feature>
<feature type="region of interest" description="Disordered" evidence="2">
    <location>
        <begin position="2008"/>
        <end position="2032"/>
    </location>
</feature>
<feature type="compositionally biased region" description="Basic and acidic residues" evidence="2">
    <location>
        <begin position="1181"/>
        <end position="1197"/>
    </location>
</feature>
<feature type="coiled-coil region" evidence="1">
    <location>
        <begin position="1399"/>
        <end position="1441"/>
    </location>
</feature>
<feature type="compositionally biased region" description="Polar residues" evidence="2">
    <location>
        <begin position="52"/>
        <end position="69"/>
    </location>
</feature>
<feature type="region of interest" description="Disordered" evidence="2">
    <location>
        <begin position="1774"/>
        <end position="1802"/>
    </location>
</feature>
<feature type="coiled-coil region" evidence="1">
    <location>
        <begin position="255"/>
        <end position="285"/>
    </location>
</feature>
<dbReference type="PANTHER" id="PTHR23159">
    <property type="entry name" value="CENTROSOMAL PROTEIN 2"/>
    <property type="match status" value="1"/>
</dbReference>
<feature type="coiled-coil region" evidence="1">
    <location>
        <begin position="1317"/>
        <end position="1344"/>
    </location>
</feature>
<evidence type="ECO:0000313" key="4">
    <source>
        <dbReference type="Proteomes" id="UP000594262"/>
    </source>
</evidence>
<feature type="region of interest" description="Disordered" evidence="2">
    <location>
        <begin position="963"/>
        <end position="982"/>
    </location>
</feature>
<evidence type="ECO:0000313" key="3">
    <source>
        <dbReference type="EnsemblMetazoa" id="CLYHEMP007176.1"/>
    </source>
</evidence>
<evidence type="ECO:0000256" key="1">
    <source>
        <dbReference type="SAM" id="Coils"/>
    </source>
</evidence>
<protein>
    <submittedName>
        <fullName evidence="3">Uncharacterized protein</fullName>
    </submittedName>
</protein>
<proteinExistence type="predicted"/>
<feature type="compositionally biased region" description="Basic and acidic residues" evidence="2">
    <location>
        <begin position="966"/>
        <end position="982"/>
    </location>
</feature>
<feature type="compositionally biased region" description="Acidic residues" evidence="2">
    <location>
        <begin position="1259"/>
        <end position="1269"/>
    </location>
</feature>